<dbReference type="Pfam" id="PF20772">
    <property type="entry name" value="TACO1_YebC_N"/>
    <property type="match status" value="1"/>
</dbReference>
<dbReference type="SUPFAM" id="SSF75625">
    <property type="entry name" value="YebC-like"/>
    <property type="match status" value="1"/>
</dbReference>
<dbReference type="PANTHER" id="PTHR12532">
    <property type="entry name" value="TRANSLATIONAL ACTIVATOR OF CYTOCHROME C OXIDASE 1"/>
    <property type="match status" value="1"/>
</dbReference>
<name>A0A830H704_9CHLO</name>
<reference evidence="4" key="1">
    <citation type="submission" date="2020-10" db="EMBL/GenBank/DDBJ databases">
        <title>Unveiling of a novel bifunctional photoreceptor, Dualchrome1, isolated from a cosmopolitan green alga.</title>
        <authorList>
            <person name="Suzuki S."/>
            <person name="Kawachi M."/>
        </authorList>
    </citation>
    <scope>NUCLEOTIDE SEQUENCE</scope>
    <source>
        <strain evidence="4">NIES 2893</strain>
    </source>
</reference>
<dbReference type="InterPro" id="IPR026564">
    <property type="entry name" value="Transcrip_reg_TACO1-like_dom3"/>
</dbReference>
<gene>
    <name evidence="4" type="ORF">PPROV_000157000</name>
</gene>
<keyword evidence="5" id="KW-1185">Reference proteome</keyword>
<dbReference type="GO" id="GO:0009507">
    <property type="term" value="C:chloroplast"/>
    <property type="evidence" value="ECO:0007669"/>
    <property type="project" value="TreeGrafter"/>
</dbReference>
<dbReference type="Pfam" id="PF01709">
    <property type="entry name" value="Transcrip_reg"/>
    <property type="match status" value="1"/>
</dbReference>
<dbReference type="Gene3D" id="3.30.70.980">
    <property type="match status" value="2"/>
</dbReference>
<evidence type="ECO:0000313" key="4">
    <source>
        <dbReference type="EMBL" id="GHP02815.1"/>
    </source>
</evidence>
<dbReference type="InterPro" id="IPR049083">
    <property type="entry name" value="TACO1_YebC_N"/>
</dbReference>
<protein>
    <recommendedName>
        <fullName evidence="6">Transcriptional regulatory protein</fullName>
    </recommendedName>
</protein>
<dbReference type="InterPro" id="IPR029072">
    <property type="entry name" value="YebC-like"/>
</dbReference>
<dbReference type="PANTHER" id="PTHR12532:SF0">
    <property type="entry name" value="TRANSLATIONAL ACTIVATOR OF CYTOCHROME C OXIDASE 1"/>
    <property type="match status" value="1"/>
</dbReference>
<dbReference type="Gene3D" id="1.10.10.200">
    <property type="match status" value="1"/>
</dbReference>
<sequence length="251" mass="26771">MPPILMGRRSAKIATRKGAADAKKAALYGKYGKLIVTLAKEGGPSPNANTQLRDIIAQATRAGVPKDIIERNIKRASDSKQADYSETSYEAYGPGGVGFIIEGLTDNLNRSAADVRSAVTKGGGKMATAGAVAFNFKNVGQLMTAPGEEVSEDDLFDVAIEAGAEDVISNADGTFTVLTPKEEFGAVRNALDGAGIKMNEEKSGLQMMPMLFATDVSDEDYESCRDMEEKLLALEDVDAVYTQLEDEEAEE</sequence>
<comment type="caution">
    <text evidence="4">The sequence shown here is derived from an EMBL/GenBank/DDBJ whole genome shotgun (WGS) entry which is preliminary data.</text>
</comment>
<accession>A0A830H704</accession>
<proteinExistence type="inferred from homology"/>
<feature type="domain" description="TACO1/YebC-like N-terminal" evidence="3">
    <location>
        <begin position="9"/>
        <end position="78"/>
    </location>
</feature>
<evidence type="ECO:0008006" key="6">
    <source>
        <dbReference type="Google" id="ProtNLM"/>
    </source>
</evidence>
<dbReference type="AlphaFoldDB" id="A0A830H704"/>
<organism evidence="4 5">
    <name type="scientific">Pycnococcus provasolii</name>
    <dbReference type="NCBI Taxonomy" id="41880"/>
    <lineage>
        <taxon>Eukaryota</taxon>
        <taxon>Viridiplantae</taxon>
        <taxon>Chlorophyta</taxon>
        <taxon>Pseudoscourfieldiophyceae</taxon>
        <taxon>Pseudoscourfieldiales</taxon>
        <taxon>Pycnococcaceae</taxon>
        <taxon>Pycnococcus</taxon>
    </lineage>
</organism>
<dbReference type="NCBIfam" id="NF009044">
    <property type="entry name" value="PRK12378.1"/>
    <property type="match status" value="1"/>
</dbReference>
<dbReference type="HAMAP" id="MF_00693">
    <property type="entry name" value="Transcrip_reg_TACO1"/>
    <property type="match status" value="1"/>
</dbReference>
<evidence type="ECO:0000259" key="3">
    <source>
        <dbReference type="Pfam" id="PF20772"/>
    </source>
</evidence>
<evidence type="ECO:0000256" key="1">
    <source>
        <dbReference type="ARBA" id="ARBA00008724"/>
    </source>
</evidence>
<evidence type="ECO:0000259" key="2">
    <source>
        <dbReference type="Pfam" id="PF01709"/>
    </source>
</evidence>
<dbReference type="Proteomes" id="UP000660262">
    <property type="component" value="Unassembled WGS sequence"/>
</dbReference>
<dbReference type="OrthoDB" id="2017544at2759"/>
<dbReference type="InterPro" id="IPR048300">
    <property type="entry name" value="TACO1_YebC-like_2nd/3rd_dom"/>
</dbReference>
<evidence type="ECO:0000313" key="5">
    <source>
        <dbReference type="Proteomes" id="UP000660262"/>
    </source>
</evidence>
<dbReference type="EMBL" id="BNJQ01000004">
    <property type="protein sequence ID" value="GHP02815.1"/>
    <property type="molecule type" value="Genomic_DNA"/>
</dbReference>
<dbReference type="InterPro" id="IPR002876">
    <property type="entry name" value="Transcrip_reg_TACO1-like"/>
</dbReference>
<feature type="domain" description="TACO1/YebC-like second and third" evidence="2">
    <location>
        <begin position="84"/>
        <end position="242"/>
    </location>
</feature>
<comment type="similarity">
    <text evidence="1">Belongs to the TACO1 family.</text>
</comment>
<dbReference type="InterPro" id="IPR017856">
    <property type="entry name" value="Integrase-like_N"/>
</dbReference>